<protein>
    <submittedName>
        <fullName evidence="3">Transcriptional regulator in cluster with unspecified monosaccharide ABC transport system</fullName>
    </submittedName>
</protein>
<comment type="caution">
    <text evidence="3">The sequence shown here is derived from an EMBL/GenBank/DDBJ whole genome shotgun (WGS) entry which is preliminary data.</text>
</comment>
<dbReference type="CDD" id="cd00093">
    <property type="entry name" value="HTH_XRE"/>
    <property type="match status" value="1"/>
</dbReference>
<dbReference type="Pfam" id="PF13413">
    <property type="entry name" value="HTH_25"/>
    <property type="match status" value="1"/>
</dbReference>
<feature type="transmembrane region" description="Helical" evidence="1">
    <location>
        <begin position="101"/>
        <end position="121"/>
    </location>
</feature>
<dbReference type="Proteomes" id="UP000078390">
    <property type="component" value="Unassembled WGS sequence"/>
</dbReference>
<keyword evidence="4" id="KW-1185">Reference proteome</keyword>
<proteinExistence type="predicted"/>
<dbReference type="PANTHER" id="PTHR34475:SF1">
    <property type="entry name" value="CYTOSKELETON PROTEIN RODZ"/>
    <property type="match status" value="1"/>
</dbReference>
<sequence>MSETTKLLGQYLREAREMRGLSLEEVAQETKINKVFLEALENEDWDSLPAEIYVRGYLRSYAEAVGLDPKEVLLRYDSIERPKKNEVFEKEVLISQKSFSLFWSVLILIVLLFIMAYLFLFRS</sequence>
<dbReference type="PROSITE" id="PS50943">
    <property type="entry name" value="HTH_CROC1"/>
    <property type="match status" value="1"/>
</dbReference>
<dbReference type="PANTHER" id="PTHR34475">
    <property type="match status" value="1"/>
</dbReference>
<evidence type="ECO:0000256" key="1">
    <source>
        <dbReference type="SAM" id="Phobius"/>
    </source>
</evidence>
<dbReference type="InterPro" id="IPR001387">
    <property type="entry name" value="Cro/C1-type_HTH"/>
</dbReference>
<keyword evidence="1" id="KW-0472">Membrane</keyword>
<dbReference type="InterPro" id="IPR010982">
    <property type="entry name" value="Lambda_DNA-bd_dom_sf"/>
</dbReference>
<dbReference type="STRING" id="999894.TDIS_1505"/>
<gene>
    <name evidence="3" type="ORF">TDIS_1505</name>
</gene>
<evidence type="ECO:0000313" key="4">
    <source>
        <dbReference type="Proteomes" id="UP000078390"/>
    </source>
</evidence>
<dbReference type="AlphaFoldDB" id="A0A179D3T0"/>
<evidence type="ECO:0000313" key="3">
    <source>
        <dbReference type="EMBL" id="OAQ20461.1"/>
    </source>
</evidence>
<dbReference type="RefSeq" id="WP_068670918.1">
    <property type="nucleotide sequence ID" value="NZ_LWLG01000011.1"/>
</dbReference>
<keyword evidence="1" id="KW-0812">Transmembrane</keyword>
<name>A0A179D3T0_9BACT</name>
<accession>A0A179D3T0</accession>
<dbReference type="GO" id="GO:0003677">
    <property type="term" value="F:DNA binding"/>
    <property type="evidence" value="ECO:0007669"/>
    <property type="project" value="InterPro"/>
</dbReference>
<reference evidence="3 4" key="1">
    <citation type="submission" date="2016-04" db="EMBL/GenBank/DDBJ databases">
        <title>Genome analysis of Thermosulfurimonas dismutans, the first thermophilic sulfur-disproportionating bacterium of the phylum Thermodesulfobacteria.</title>
        <authorList>
            <person name="Mardanov A.V."/>
            <person name="Beletsky A.V."/>
            <person name="Kadnikov V.V."/>
            <person name="Slobodkin A.I."/>
            <person name="Ravin N.V."/>
        </authorList>
    </citation>
    <scope>NUCLEOTIDE SEQUENCE [LARGE SCALE GENOMIC DNA]</scope>
    <source>
        <strain evidence="3 4">S95</strain>
    </source>
</reference>
<dbReference type="Gene3D" id="1.10.260.40">
    <property type="entry name" value="lambda repressor-like DNA-binding domains"/>
    <property type="match status" value="1"/>
</dbReference>
<organism evidence="3 4">
    <name type="scientific">Thermosulfurimonas dismutans</name>
    <dbReference type="NCBI Taxonomy" id="999894"/>
    <lineage>
        <taxon>Bacteria</taxon>
        <taxon>Pseudomonadati</taxon>
        <taxon>Thermodesulfobacteriota</taxon>
        <taxon>Thermodesulfobacteria</taxon>
        <taxon>Thermodesulfobacteriales</taxon>
        <taxon>Thermodesulfobacteriaceae</taxon>
        <taxon>Thermosulfurimonas</taxon>
    </lineage>
</organism>
<evidence type="ECO:0000259" key="2">
    <source>
        <dbReference type="PROSITE" id="PS50943"/>
    </source>
</evidence>
<keyword evidence="1" id="KW-1133">Transmembrane helix</keyword>
<dbReference type="SUPFAM" id="SSF47413">
    <property type="entry name" value="lambda repressor-like DNA-binding domains"/>
    <property type="match status" value="1"/>
</dbReference>
<feature type="domain" description="HTH cro/C1-type" evidence="2">
    <location>
        <begin position="12"/>
        <end position="42"/>
    </location>
</feature>
<dbReference type="InterPro" id="IPR050400">
    <property type="entry name" value="Bact_Cytoskel_RodZ"/>
</dbReference>
<dbReference type="EMBL" id="LWLG01000011">
    <property type="protein sequence ID" value="OAQ20461.1"/>
    <property type="molecule type" value="Genomic_DNA"/>
</dbReference>
<dbReference type="OrthoDB" id="9797543at2"/>